<accession>A0A3S1CX39</accession>
<dbReference type="InterPro" id="IPR037143">
    <property type="entry name" value="4-PPantetheinyl_Trfase_dom_sf"/>
</dbReference>
<sequence length="248" mass="27973">MKIYSSLSLQLFILFGSDNNLIKVYAARITEFPTENLDSILATLPEERRRKLLGFRFLQDMLRGVTGDLLTRAVLSQMLNCRAAELEFGTNLYGKPILLGHGQNTSFNVSHSGDWVVMAAGPSGRIGIDIERINVMDPEVARQFYTKEEYNSILSHPLHQERLLQFFRIWTAKESYIKATGKGLSIPLDSFSTVEGDAIAKVQLIEGDLWYFRTFSLEEGYVLTACADTYDFNAELQTLDIKSIVGVK</sequence>
<dbReference type="Proteomes" id="UP000272464">
    <property type="component" value="Unassembled WGS sequence"/>
</dbReference>
<dbReference type="EMBL" id="RZNX01000009">
    <property type="protein sequence ID" value="RUT28641.1"/>
    <property type="molecule type" value="Genomic_DNA"/>
</dbReference>
<reference evidence="5 6" key="1">
    <citation type="submission" date="2018-12" db="EMBL/GenBank/DDBJ databases">
        <authorList>
            <person name="Sun L."/>
            <person name="Chen Z."/>
        </authorList>
    </citation>
    <scope>NUCLEOTIDE SEQUENCE [LARGE SCALE GENOMIC DNA]</scope>
    <source>
        <strain evidence="5 6">3-5-3</strain>
    </source>
</reference>
<dbReference type="GO" id="GO:0019878">
    <property type="term" value="P:lysine biosynthetic process via aminoadipic acid"/>
    <property type="evidence" value="ECO:0007669"/>
    <property type="project" value="TreeGrafter"/>
</dbReference>
<feature type="domain" description="4'-phosphopantetheinyl transferase N-terminal" evidence="4">
    <location>
        <begin position="36"/>
        <end position="122"/>
    </location>
</feature>
<organism evidence="5 6">
    <name type="scientific">Paenibacillus zeisoli</name>
    <dbReference type="NCBI Taxonomy" id="2496267"/>
    <lineage>
        <taxon>Bacteria</taxon>
        <taxon>Bacillati</taxon>
        <taxon>Bacillota</taxon>
        <taxon>Bacilli</taxon>
        <taxon>Bacillales</taxon>
        <taxon>Paenibacillaceae</taxon>
        <taxon>Paenibacillus</taxon>
    </lineage>
</organism>
<dbReference type="OrthoDB" id="9808281at2"/>
<evidence type="ECO:0000313" key="5">
    <source>
        <dbReference type="EMBL" id="RUT28641.1"/>
    </source>
</evidence>
<gene>
    <name evidence="5" type="ORF">EJP77_16695</name>
</gene>
<dbReference type="GO" id="GO:0005829">
    <property type="term" value="C:cytosol"/>
    <property type="evidence" value="ECO:0007669"/>
    <property type="project" value="TreeGrafter"/>
</dbReference>
<dbReference type="SUPFAM" id="SSF56214">
    <property type="entry name" value="4'-phosphopantetheinyl transferase"/>
    <property type="match status" value="2"/>
</dbReference>
<evidence type="ECO:0000256" key="1">
    <source>
        <dbReference type="ARBA" id="ARBA00010990"/>
    </source>
</evidence>
<dbReference type="Pfam" id="PF01648">
    <property type="entry name" value="ACPS"/>
    <property type="match status" value="1"/>
</dbReference>
<dbReference type="PANTHER" id="PTHR12215:SF10">
    <property type="entry name" value="L-AMINOADIPATE-SEMIALDEHYDE DEHYDROGENASE-PHOSPHOPANTETHEINYL TRANSFERASE"/>
    <property type="match status" value="1"/>
</dbReference>
<dbReference type="GO" id="GO:0008897">
    <property type="term" value="F:holo-[acyl-carrier-protein] synthase activity"/>
    <property type="evidence" value="ECO:0007669"/>
    <property type="project" value="InterPro"/>
</dbReference>
<keyword evidence="6" id="KW-1185">Reference proteome</keyword>
<dbReference type="PANTHER" id="PTHR12215">
    <property type="entry name" value="PHOSPHOPANTETHEINE TRANSFERASE"/>
    <property type="match status" value="1"/>
</dbReference>
<dbReference type="InterPro" id="IPR008278">
    <property type="entry name" value="4-PPantetheinyl_Trfase_dom"/>
</dbReference>
<evidence type="ECO:0000259" key="3">
    <source>
        <dbReference type="Pfam" id="PF01648"/>
    </source>
</evidence>
<comment type="similarity">
    <text evidence="1">Belongs to the P-Pant transferase superfamily. Gsp/Sfp/HetI/AcpT family.</text>
</comment>
<evidence type="ECO:0000313" key="6">
    <source>
        <dbReference type="Proteomes" id="UP000272464"/>
    </source>
</evidence>
<dbReference type="AlphaFoldDB" id="A0A3S1CX39"/>
<comment type="caution">
    <text evidence="5">The sequence shown here is derived from an EMBL/GenBank/DDBJ whole genome shotgun (WGS) entry which is preliminary data.</text>
</comment>
<dbReference type="Pfam" id="PF22624">
    <property type="entry name" value="AASDHPPT_N"/>
    <property type="match status" value="1"/>
</dbReference>
<dbReference type="Gene3D" id="3.90.470.20">
    <property type="entry name" value="4'-phosphopantetheinyl transferase domain"/>
    <property type="match status" value="2"/>
</dbReference>
<feature type="domain" description="4'-phosphopantetheinyl transferase" evidence="3">
    <location>
        <begin position="125"/>
        <end position="226"/>
    </location>
</feature>
<dbReference type="InterPro" id="IPR055066">
    <property type="entry name" value="AASDHPPT_N"/>
</dbReference>
<evidence type="ECO:0000256" key="2">
    <source>
        <dbReference type="ARBA" id="ARBA00022679"/>
    </source>
</evidence>
<name>A0A3S1CX39_9BACL</name>
<keyword evidence="2 5" id="KW-0808">Transferase</keyword>
<dbReference type="InterPro" id="IPR050559">
    <property type="entry name" value="P-Pant_transferase_sf"/>
</dbReference>
<dbReference type="GO" id="GO:0000287">
    <property type="term" value="F:magnesium ion binding"/>
    <property type="evidence" value="ECO:0007669"/>
    <property type="project" value="InterPro"/>
</dbReference>
<evidence type="ECO:0000259" key="4">
    <source>
        <dbReference type="Pfam" id="PF22624"/>
    </source>
</evidence>
<protein>
    <submittedName>
        <fullName evidence="5">4'-phosphopantetheinyl transferase superfamily protein</fullName>
    </submittedName>
</protein>
<proteinExistence type="inferred from homology"/>